<evidence type="ECO:0000313" key="2">
    <source>
        <dbReference type="Proteomes" id="UP000596311"/>
    </source>
</evidence>
<sequence length="51" mass="5420">MVTHRLDHARLADRVVVLAGGRVVEDGGFTELASAGGPFARLCEEAARVSR</sequence>
<dbReference type="SUPFAM" id="SSF52540">
    <property type="entry name" value="P-loop containing nucleoside triphosphate hydrolases"/>
    <property type="match status" value="1"/>
</dbReference>
<reference evidence="1 2" key="1">
    <citation type="submission" date="2020-03" db="EMBL/GenBank/DDBJ databases">
        <title>Genome mining and metabolic profiling illuminate the polycyclic tetramate macrolactams from Streptomyces koyangensis SCSIO 5802.</title>
        <authorList>
            <person name="Ding W."/>
        </authorList>
    </citation>
    <scope>NUCLEOTIDE SEQUENCE [LARGE SCALE GENOMIC DNA]</scope>
    <source>
        <strain evidence="1 2">SCSIO 5802</strain>
    </source>
</reference>
<proteinExistence type="predicted"/>
<name>A0ABX7EAT7_9ACTN</name>
<accession>A0ABX7EAT7</accession>
<organism evidence="1 2">
    <name type="scientific">Streptomyces koyangensis</name>
    <dbReference type="NCBI Taxonomy" id="188770"/>
    <lineage>
        <taxon>Bacteria</taxon>
        <taxon>Bacillati</taxon>
        <taxon>Actinomycetota</taxon>
        <taxon>Actinomycetes</taxon>
        <taxon>Kitasatosporales</taxon>
        <taxon>Streptomycetaceae</taxon>
        <taxon>Streptomyces</taxon>
        <taxon>Streptomyces aurantiacus group</taxon>
    </lineage>
</organism>
<evidence type="ECO:0000313" key="1">
    <source>
        <dbReference type="EMBL" id="QRF00720.1"/>
    </source>
</evidence>
<protein>
    <recommendedName>
        <fullName evidence="3">ABC transporter ATP-binding protein</fullName>
    </recommendedName>
</protein>
<dbReference type="Proteomes" id="UP000596311">
    <property type="component" value="Chromosome"/>
</dbReference>
<gene>
    <name evidence="1" type="ORF">G9U55_01700</name>
</gene>
<dbReference type="InterPro" id="IPR027417">
    <property type="entry name" value="P-loop_NTPase"/>
</dbReference>
<evidence type="ECO:0008006" key="3">
    <source>
        <dbReference type="Google" id="ProtNLM"/>
    </source>
</evidence>
<dbReference type="RefSeq" id="WP_203216756.1">
    <property type="nucleotide sequence ID" value="NZ_CP049945.1"/>
</dbReference>
<dbReference type="Gene3D" id="3.40.50.300">
    <property type="entry name" value="P-loop containing nucleotide triphosphate hydrolases"/>
    <property type="match status" value="1"/>
</dbReference>
<keyword evidence="2" id="KW-1185">Reference proteome</keyword>
<dbReference type="EMBL" id="CP049945">
    <property type="protein sequence ID" value="QRF00720.1"/>
    <property type="molecule type" value="Genomic_DNA"/>
</dbReference>